<proteinExistence type="predicted"/>
<gene>
    <name evidence="1" type="ORF">V5O48_000192</name>
</gene>
<dbReference type="Proteomes" id="UP001465976">
    <property type="component" value="Unassembled WGS sequence"/>
</dbReference>
<reference evidence="1 2" key="1">
    <citation type="submission" date="2024-02" db="EMBL/GenBank/DDBJ databases">
        <title>A draft genome for the cacao thread blight pathogen Marasmius crinis-equi.</title>
        <authorList>
            <person name="Cohen S.P."/>
            <person name="Baruah I.K."/>
            <person name="Amoako-Attah I."/>
            <person name="Bukari Y."/>
            <person name="Meinhardt L.W."/>
            <person name="Bailey B.A."/>
        </authorList>
    </citation>
    <scope>NUCLEOTIDE SEQUENCE [LARGE SCALE GENOMIC DNA]</scope>
    <source>
        <strain evidence="1 2">GH-76</strain>
    </source>
</reference>
<keyword evidence="2" id="KW-1185">Reference proteome</keyword>
<protein>
    <submittedName>
        <fullName evidence="1">Uncharacterized protein</fullName>
    </submittedName>
</protein>
<organism evidence="1 2">
    <name type="scientific">Marasmius crinis-equi</name>
    <dbReference type="NCBI Taxonomy" id="585013"/>
    <lineage>
        <taxon>Eukaryota</taxon>
        <taxon>Fungi</taxon>
        <taxon>Dikarya</taxon>
        <taxon>Basidiomycota</taxon>
        <taxon>Agaricomycotina</taxon>
        <taxon>Agaricomycetes</taxon>
        <taxon>Agaricomycetidae</taxon>
        <taxon>Agaricales</taxon>
        <taxon>Marasmiineae</taxon>
        <taxon>Marasmiaceae</taxon>
        <taxon>Marasmius</taxon>
    </lineage>
</organism>
<accession>A0ABR3G2C9</accession>
<comment type="caution">
    <text evidence="1">The sequence shown here is derived from an EMBL/GenBank/DDBJ whole genome shotgun (WGS) entry which is preliminary data.</text>
</comment>
<name>A0ABR3G2C9_9AGAR</name>
<evidence type="ECO:0000313" key="2">
    <source>
        <dbReference type="Proteomes" id="UP001465976"/>
    </source>
</evidence>
<sequence length="154" mass="17206">MPDGRLYPNPFGHEHFGAIYMSGRPVTAIPIAYRFAKTAASKGYFATVFGRFMTFIARFVTPSNGAKMASELLDAAIQYERGEGRLVMDSGAWAEASQERADKRVESLRSTVERACYLAGWFGELEKIRAESSVISPRHVETPTDTQDTARRIY</sequence>
<evidence type="ECO:0000313" key="1">
    <source>
        <dbReference type="EMBL" id="KAL0581824.1"/>
    </source>
</evidence>
<dbReference type="EMBL" id="JBAHYK010000003">
    <property type="protein sequence ID" value="KAL0581824.1"/>
    <property type="molecule type" value="Genomic_DNA"/>
</dbReference>